<keyword evidence="1" id="KW-0812">Transmembrane</keyword>
<feature type="transmembrane region" description="Helical" evidence="1">
    <location>
        <begin position="20"/>
        <end position="37"/>
    </location>
</feature>
<keyword evidence="1" id="KW-0472">Membrane</keyword>
<feature type="transmembrane region" description="Helical" evidence="1">
    <location>
        <begin position="122"/>
        <end position="141"/>
    </location>
</feature>
<name>A0A915SAN2_9ARCH</name>
<sequence length="149" mass="18006">MDEDLIVIKIYNYTTRSLRSIMSIISYIILIGFIMYLSIYNYILIFIFSVITIISFYIKNIIKKERPIDKFDIERKNIIDNFSFPSIHTILSIFIFFITINPIILIVPILRVLSLRHYIVDVLYSSFIGISIYLLYYILYYQHFIIFRW</sequence>
<protein>
    <recommendedName>
        <fullName evidence="4">Phosphatidic acid phosphatase type 2/haloperoxidase domain-containing protein</fullName>
    </recommendedName>
</protein>
<dbReference type="CDD" id="cd01610">
    <property type="entry name" value="PAP2_like"/>
    <property type="match status" value="1"/>
</dbReference>
<evidence type="ECO:0008006" key="4">
    <source>
        <dbReference type="Google" id="ProtNLM"/>
    </source>
</evidence>
<dbReference type="EMBL" id="AP019769">
    <property type="protein sequence ID" value="BBL45892.1"/>
    <property type="molecule type" value="Genomic_DNA"/>
</dbReference>
<evidence type="ECO:0000256" key="1">
    <source>
        <dbReference type="SAM" id="Phobius"/>
    </source>
</evidence>
<keyword evidence="1" id="KW-1133">Transmembrane helix</keyword>
<accession>A0A915SAN2</accession>
<feature type="transmembrane region" description="Helical" evidence="1">
    <location>
        <begin position="82"/>
        <end position="110"/>
    </location>
</feature>
<organism evidence="2 3">
    <name type="scientific">Nanobdella aerobiophila</name>
    <dbReference type="NCBI Taxonomy" id="2586965"/>
    <lineage>
        <taxon>Archaea</taxon>
        <taxon>Nanobdellota</taxon>
        <taxon>Nanobdellia</taxon>
        <taxon>Nanobdellales</taxon>
        <taxon>Nanobdellaceae</taxon>
        <taxon>Nanobdella</taxon>
    </lineage>
</organism>
<evidence type="ECO:0000313" key="2">
    <source>
        <dbReference type="EMBL" id="BBL45892.1"/>
    </source>
</evidence>
<gene>
    <name evidence="2" type="ORF">MJ1_0752</name>
</gene>
<proteinExistence type="predicted"/>
<dbReference type="SUPFAM" id="SSF48317">
    <property type="entry name" value="Acid phosphatase/Vanadium-dependent haloperoxidase"/>
    <property type="match status" value="1"/>
</dbReference>
<dbReference type="AlphaFoldDB" id="A0A915SAN2"/>
<evidence type="ECO:0000313" key="3">
    <source>
        <dbReference type="Proteomes" id="UP001055553"/>
    </source>
</evidence>
<feature type="transmembrane region" description="Helical" evidence="1">
    <location>
        <begin position="43"/>
        <end position="62"/>
    </location>
</feature>
<dbReference type="Proteomes" id="UP001055553">
    <property type="component" value="Chromosome"/>
</dbReference>
<reference evidence="3" key="1">
    <citation type="journal article" date="2022" name="Int. J. Syst. Evol. Microbiol.">
        <title>Nanobdella aerobiophila gen. nov., sp. nov., a thermoacidophilic, obligate ectosymbiotic archaeon, and proposal of Nanobdellaceae fam. nov., Nanobdellales ord. nov. and Nanobdellia class. nov.</title>
        <authorList>
            <person name="Kato S."/>
            <person name="Ogasawara A."/>
            <person name="Itoh T."/>
            <person name="Sakai H.D."/>
            <person name="Shimizu M."/>
            <person name="Yuki M."/>
            <person name="Kaneko M."/>
            <person name="Takashina T."/>
            <person name="Ohkuma M."/>
        </authorList>
    </citation>
    <scope>NUCLEOTIDE SEQUENCE [LARGE SCALE GENOMIC DNA]</scope>
    <source>
        <strain evidence="3">MJ1</strain>
    </source>
</reference>
<dbReference type="KEGG" id="naer:MJ1_0752"/>
<keyword evidence="3" id="KW-1185">Reference proteome</keyword>
<dbReference type="InterPro" id="IPR036938">
    <property type="entry name" value="PAP2/HPO_sf"/>
</dbReference>